<evidence type="ECO:0000313" key="13">
    <source>
        <dbReference type="Proteomes" id="UP000305881"/>
    </source>
</evidence>
<keyword evidence="3" id="KW-0328">Glycosyltransferase</keyword>
<evidence type="ECO:0000259" key="11">
    <source>
        <dbReference type="PROSITE" id="PS52029"/>
    </source>
</evidence>
<dbReference type="InterPro" id="IPR005490">
    <property type="entry name" value="LD_TPept_cat_dom"/>
</dbReference>
<dbReference type="InterPro" id="IPR050979">
    <property type="entry name" value="LD-transpeptidase"/>
</dbReference>
<dbReference type="InterPro" id="IPR038063">
    <property type="entry name" value="Transpep_catalytic_dom"/>
</dbReference>
<feature type="chain" id="PRO_5020777131" evidence="10">
    <location>
        <begin position="21"/>
        <end position="340"/>
    </location>
</feature>
<dbReference type="PANTHER" id="PTHR30582:SF24">
    <property type="entry name" value="L,D-TRANSPEPTIDASE ERFK_SRFK-RELATED"/>
    <property type="match status" value="1"/>
</dbReference>
<keyword evidence="13" id="KW-1185">Reference proteome</keyword>
<feature type="active site" description="Nucleophile" evidence="9">
    <location>
        <position position="216"/>
    </location>
</feature>
<feature type="active site" description="Proton donor/acceptor" evidence="9">
    <location>
        <position position="198"/>
    </location>
</feature>
<dbReference type="RefSeq" id="WP_017838900.1">
    <property type="nucleotide sequence ID" value="NZ_CP035467.1"/>
</dbReference>
<evidence type="ECO:0000256" key="2">
    <source>
        <dbReference type="ARBA" id="ARBA00005992"/>
    </source>
</evidence>
<accession>A0A4P9UPA4</accession>
<sequence length="340" mass="38278">MNTRVLFALLVVGFLGSAHAVTYPWPEDPNDNVVTEHADGFPFTRANQDETLLDIARRFSLGQVEIVRLNQDVDRWSVKQDEVVRLPNRRVLPDTPHEGIVLNIAEYRMYYYPPAQAGMPRTVMSFAHGVGRQDWQTPLGLTKVVKKVKDPSWYPPESIRREHAAMGDPLPTVVPPGPHNPLGAYALHLALKGEYRIHGTDIDKIYGIGMQITHGCVRMYPEDIEQLYHSVSVGTPVRIVQQQIKMGWLDNQLYIEAHPDLEGVETTLEQRLDTAMQLIAKANNGVIPEVNEAVLKKALTVLDGDPVPIFERLPDMPDFEEEVGLREAAVESTYHVTTRP</sequence>
<dbReference type="GO" id="GO:0008360">
    <property type="term" value="P:regulation of cell shape"/>
    <property type="evidence" value="ECO:0007669"/>
    <property type="project" value="UniProtKB-UniRule"/>
</dbReference>
<dbReference type="Proteomes" id="UP000305881">
    <property type="component" value="Chromosome"/>
</dbReference>
<dbReference type="UniPathway" id="UPA00219"/>
<comment type="similarity">
    <text evidence="2">Belongs to the YkuD family.</text>
</comment>
<dbReference type="SUPFAM" id="SSF141523">
    <property type="entry name" value="L,D-transpeptidase catalytic domain-like"/>
    <property type="match status" value="1"/>
</dbReference>
<keyword evidence="7 9" id="KW-0573">Peptidoglycan synthesis</keyword>
<dbReference type="AlphaFoldDB" id="A0A4P9UPA4"/>
<feature type="domain" description="L,D-TPase catalytic" evidence="11">
    <location>
        <begin position="98"/>
        <end position="240"/>
    </location>
</feature>
<dbReference type="PROSITE" id="PS52029">
    <property type="entry name" value="LD_TPASE"/>
    <property type="match status" value="1"/>
</dbReference>
<evidence type="ECO:0000256" key="6">
    <source>
        <dbReference type="ARBA" id="ARBA00022960"/>
    </source>
</evidence>
<dbReference type="Pfam" id="PF03734">
    <property type="entry name" value="YkuD"/>
    <property type="match status" value="1"/>
</dbReference>
<dbReference type="KEGG" id="mbur:EQU24_14020"/>
<name>A0A4P9UPA4_METBY</name>
<dbReference type="GO" id="GO:0071555">
    <property type="term" value="P:cell wall organization"/>
    <property type="evidence" value="ECO:0007669"/>
    <property type="project" value="UniProtKB-UniRule"/>
</dbReference>
<evidence type="ECO:0000256" key="10">
    <source>
        <dbReference type="SAM" id="SignalP"/>
    </source>
</evidence>
<organism evidence="12 13">
    <name type="scientific">Methylotuvimicrobium buryatense</name>
    <name type="common">Methylomicrobium buryatense</name>
    <dbReference type="NCBI Taxonomy" id="95641"/>
    <lineage>
        <taxon>Bacteria</taxon>
        <taxon>Pseudomonadati</taxon>
        <taxon>Pseudomonadota</taxon>
        <taxon>Gammaproteobacteria</taxon>
        <taxon>Methylococcales</taxon>
        <taxon>Methylococcaceae</taxon>
        <taxon>Methylotuvimicrobium</taxon>
    </lineage>
</organism>
<evidence type="ECO:0000256" key="3">
    <source>
        <dbReference type="ARBA" id="ARBA00022676"/>
    </source>
</evidence>
<keyword evidence="6 9" id="KW-0133">Cell shape</keyword>
<evidence type="ECO:0000313" key="12">
    <source>
        <dbReference type="EMBL" id="QCW83232.1"/>
    </source>
</evidence>
<keyword evidence="10" id="KW-0732">Signal</keyword>
<dbReference type="Gene3D" id="2.40.440.10">
    <property type="entry name" value="L,D-transpeptidase catalytic domain-like"/>
    <property type="match status" value="1"/>
</dbReference>
<comment type="pathway">
    <text evidence="1 9">Cell wall biogenesis; peptidoglycan biosynthesis.</text>
</comment>
<evidence type="ECO:0000256" key="5">
    <source>
        <dbReference type="ARBA" id="ARBA00022801"/>
    </source>
</evidence>
<evidence type="ECO:0000256" key="1">
    <source>
        <dbReference type="ARBA" id="ARBA00004752"/>
    </source>
</evidence>
<protein>
    <submittedName>
        <fullName evidence="12">L,D-transpeptidase</fullName>
    </submittedName>
</protein>
<feature type="signal peptide" evidence="10">
    <location>
        <begin position="1"/>
        <end position="20"/>
    </location>
</feature>
<dbReference type="STRING" id="675511.GCA_000341735_00244"/>
<evidence type="ECO:0000256" key="4">
    <source>
        <dbReference type="ARBA" id="ARBA00022679"/>
    </source>
</evidence>
<dbReference type="GO" id="GO:0005576">
    <property type="term" value="C:extracellular region"/>
    <property type="evidence" value="ECO:0007669"/>
    <property type="project" value="TreeGrafter"/>
</dbReference>
<keyword evidence="5" id="KW-0378">Hydrolase</keyword>
<dbReference type="GO" id="GO:0016757">
    <property type="term" value="F:glycosyltransferase activity"/>
    <property type="evidence" value="ECO:0007669"/>
    <property type="project" value="UniProtKB-KW"/>
</dbReference>
<dbReference type="OrthoDB" id="9787225at2"/>
<dbReference type="GO" id="GO:0018104">
    <property type="term" value="P:peptidoglycan-protein cross-linking"/>
    <property type="evidence" value="ECO:0007669"/>
    <property type="project" value="TreeGrafter"/>
</dbReference>
<keyword evidence="4" id="KW-0808">Transferase</keyword>
<reference evidence="13" key="1">
    <citation type="journal article" date="2019" name="J. Bacteriol.">
        <title>A Mutagenic Screen Identifies a TonB-Dependent Receptor Required for the Lanthanide Metal Switch in the Type I Methanotroph 'Methylotuvimicrobium buryatense' 5GB1C.</title>
        <authorList>
            <person name="Groom J.D."/>
            <person name="Ford S.M."/>
            <person name="Pesesky M.W."/>
            <person name="Lidstrom M.E."/>
        </authorList>
    </citation>
    <scope>NUCLEOTIDE SEQUENCE [LARGE SCALE GENOMIC DNA]</scope>
    <source>
        <strain evidence="13">5GB1C</strain>
    </source>
</reference>
<gene>
    <name evidence="12" type="ORF">EQU24_14020</name>
</gene>
<dbReference type="PANTHER" id="PTHR30582">
    <property type="entry name" value="L,D-TRANSPEPTIDASE"/>
    <property type="match status" value="1"/>
</dbReference>
<dbReference type="EMBL" id="CP035467">
    <property type="protein sequence ID" value="QCW83232.1"/>
    <property type="molecule type" value="Genomic_DNA"/>
</dbReference>
<proteinExistence type="inferred from homology"/>
<keyword evidence="8 9" id="KW-0961">Cell wall biogenesis/degradation</keyword>
<evidence type="ECO:0000256" key="9">
    <source>
        <dbReference type="PROSITE-ProRule" id="PRU01373"/>
    </source>
</evidence>
<dbReference type="CDD" id="cd16913">
    <property type="entry name" value="YkuD_like"/>
    <property type="match status" value="1"/>
</dbReference>
<evidence type="ECO:0000256" key="7">
    <source>
        <dbReference type="ARBA" id="ARBA00022984"/>
    </source>
</evidence>
<dbReference type="GO" id="GO:0071972">
    <property type="term" value="F:peptidoglycan L,D-transpeptidase activity"/>
    <property type="evidence" value="ECO:0007669"/>
    <property type="project" value="TreeGrafter"/>
</dbReference>
<evidence type="ECO:0000256" key="8">
    <source>
        <dbReference type="ARBA" id="ARBA00023316"/>
    </source>
</evidence>